<evidence type="ECO:0000313" key="3">
    <source>
        <dbReference type="Proteomes" id="UP000265520"/>
    </source>
</evidence>
<feature type="non-terminal residue" evidence="2">
    <location>
        <position position="1"/>
    </location>
</feature>
<accession>A0A392UN64</accession>
<feature type="compositionally biased region" description="Polar residues" evidence="1">
    <location>
        <begin position="1"/>
        <end position="32"/>
    </location>
</feature>
<evidence type="ECO:0000256" key="1">
    <source>
        <dbReference type="SAM" id="MobiDB-lite"/>
    </source>
</evidence>
<protein>
    <submittedName>
        <fullName evidence="2">Uncharacterized protein</fullName>
    </submittedName>
</protein>
<evidence type="ECO:0000313" key="2">
    <source>
        <dbReference type="EMBL" id="MCI75083.1"/>
    </source>
</evidence>
<dbReference type="AlphaFoldDB" id="A0A392UN64"/>
<dbReference type="EMBL" id="LXQA010874706">
    <property type="protein sequence ID" value="MCI75083.1"/>
    <property type="molecule type" value="Genomic_DNA"/>
</dbReference>
<keyword evidence="3" id="KW-1185">Reference proteome</keyword>
<feature type="region of interest" description="Disordered" evidence="1">
    <location>
        <begin position="1"/>
        <end position="35"/>
    </location>
</feature>
<reference evidence="2 3" key="1">
    <citation type="journal article" date="2018" name="Front. Plant Sci.">
        <title>Red Clover (Trifolium pratense) and Zigzag Clover (T. medium) - A Picture of Genomic Similarities and Differences.</title>
        <authorList>
            <person name="Dluhosova J."/>
            <person name="Istvanek J."/>
            <person name="Nedelnik J."/>
            <person name="Repkova J."/>
        </authorList>
    </citation>
    <scope>NUCLEOTIDE SEQUENCE [LARGE SCALE GENOMIC DNA]</scope>
    <source>
        <strain evidence="3">cv. 10/8</strain>
        <tissue evidence="2">Leaf</tissue>
    </source>
</reference>
<sequence length="52" mass="5681">RSLASSSDQLAQRPNTSLSESPNFTPSLSEQCVAQRPTPEIRLRLETCLGHA</sequence>
<dbReference type="Proteomes" id="UP000265520">
    <property type="component" value="Unassembled WGS sequence"/>
</dbReference>
<comment type="caution">
    <text evidence="2">The sequence shown here is derived from an EMBL/GenBank/DDBJ whole genome shotgun (WGS) entry which is preliminary data.</text>
</comment>
<organism evidence="2 3">
    <name type="scientific">Trifolium medium</name>
    <dbReference type="NCBI Taxonomy" id="97028"/>
    <lineage>
        <taxon>Eukaryota</taxon>
        <taxon>Viridiplantae</taxon>
        <taxon>Streptophyta</taxon>
        <taxon>Embryophyta</taxon>
        <taxon>Tracheophyta</taxon>
        <taxon>Spermatophyta</taxon>
        <taxon>Magnoliopsida</taxon>
        <taxon>eudicotyledons</taxon>
        <taxon>Gunneridae</taxon>
        <taxon>Pentapetalae</taxon>
        <taxon>rosids</taxon>
        <taxon>fabids</taxon>
        <taxon>Fabales</taxon>
        <taxon>Fabaceae</taxon>
        <taxon>Papilionoideae</taxon>
        <taxon>50 kb inversion clade</taxon>
        <taxon>NPAAA clade</taxon>
        <taxon>Hologalegina</taxon>
        <taxon>IRL clade</taxon>
        <taxon>Trifolieae</taxon>
        <taxon>Trifolium</taxon>
    </lineage>
</organism>
<proteinExistence type="predicted"/>
<name>A0A392UN64_9FABA</name>